<dbReference type="Proteomes" id="UP000708208">
    <property type="component" value="Unassembled WGS sequence"/>
</dbReference>
<comment type="caution">
    <text evidence="1">The sequence shown here is derived from an EMBL/GenBank/DDBJ whole genome shotgun (WGS) entry which is preliminary data.</text>
</comment>
<evidence type="ECO:0000313" key="1">
    <source>
        <dbReference type="EMBL" id="CAG7721389.1"/>
    </source>
</evidence>
<keyword evidence="2" id="KW-1185">Reference proteome</keyword>
<name>A0A8J2K706_9HEXA</name>
<gene>
    <name evidence="1" type="ORF">AFUS01_LOCUS10610</name>
</gene>
<protein>
    <submittedName>
        <fullName evidence="1">Uncharacterized protein</fullName>
    </submittedName>
</protein>
<feature type="non-terminal residue" evidence="1">
    <location>
        <position position="29"/>
    </location>
</feature>
<evidence type="ECO:0000313" key="2">
    <source>
        <dbReference type="Proteomes" id="UP000708208"/>
    </source>
</evidence>
<proteinExistence type="predicted"/>
<organism evidence="1 2">
    <name type="scientific">Allacma fusca</name>
    <dbReference type="NCBI Taxonomy" id="39272"/>
    <lineage>
        <taxon>Eukaryota</taxon>
        <taxon>Metazoa</taxon>
        <taxon>Ecdysozoa</taxon>
        <taxon>Arthropoda</taxon>
        <taxon>Hexapoda</taxon>
        <taxon>Collembola</taxon>
        <taxon>Symphypleona</taxon>
        <taxon>Sminthuridae</taxon>
        <taxon>Allacma</taxon>
    </lineage>
</organism>
<dbReference type="EMBL" id="CAJVCH010079133">
    <property type="protein sequence ID" value="CAG7721389.1"/>
    <property type="molecule type" value="Genomic_DNA"/>
</dbReference>
<accession>A0A8J2K706</accession>
<sequence>MYPEIQEKLRNELETVAGKGRLATIEDKP</sequence>
<reference evidence="1" key="1">
    <citation type="submission" date="2021-06" db="EMBL/GenBank/DDBJ databases">
        <authorList>
            <person name="Hodson N. C."/>
            <person name="Mongue J. A."/>
            <person name="Jaron S. K."/>
        </authorList>
    </citation>
    <scope>NUCLEOTIDE SEQUENCE</scope>
</reference>
<dbReference type="AlphaFoldDB" id="A0A8J2K706"/>